<comment type="caution">
    <text evidence="13">The sequence shown here is derived from an EMBL/GenBank/DDBJ whole genome shotgun (WGS) entry which is preliminary data.</text>
</comment>
<evidence type="ECO:0000256" key="11">
    <source>
        <dbReference type="SAM" id="Phobius"/>
    </source>
</evidence>
<feature type="region of interest" description="Disordered" evidence="10">
    <location>
        <begin position="849"/>
        <end position="890"/>
    </location>
</feature>
<keyword evidence="7" id="KW-0342">GTP-binding</keyword>
<keyword evidence="5 11" id="KW-1133">Transmembrane helix</keyword>
<evidence type="ECO:0000256" key="3">
    <source>
        <dbReference type="ARBA" id="ARBA00022801"/>
    </source>
</evidence>
<reference evidence="13" key="1">
    <citation type="submission" date="2022-04" db="EMBL/GenBank/DDBJ databases">
        <title>Carnegiea gigantea Genome sequencing and assembly v2.</title>
        <authorList>
            <person name="Copetti D."/>
            <person name="Sanderson M.J."/>
            <person name="Burquez A."/>
            <person name="Wojciechowski M.F."/>
        </authorList>
    </citation>
    <scope>NUCLEOTIDE SEQUENCE</scope>
    <source>
        <strain evidence="13">SGP5-SGP5p</strain>
        <tissue evidence="13">Aerial part</tissue>
    </source>
</reference>
<accession>A0A9Q1QGF2</accession>
<evidence type="ECO:0000256" key="4">
    <source>
        <dbReference type="ARBA" id="ARBA00022824"/>
    </source>
</evidence>
<evidence type="ECO:0000256" key="5">
    <source>
        <dbReference type="ARBA" id="ARBA00022989"/>
    </source>
</evidence>
<evidence type="ECO:0000256" key="10">
    <source>
        <dbReference type="SAM" id="MobiDB-lite"/>
    </source>
</evidence>
<evidence type="ECO:0000256" key="9">
    <source>
        <dbReference type="PROSITE-ProRule" id="PRU01052"/>
    </source>
</evidence>
<name>A0A9Q1QGF2_9CARY</name>
<dbReference type="InterPro" id="IPR027417">
    <property type="entry name" value="P-loop_NTPase"/>
</dbReference>
<dbReference type="Proteomes" id="UP001153076">
    <property type="component" value="Unassembled WGS sequence"/>
</dbReference>
<evidence type="ECO:0000313" key="14">
    <source>
        <dbReference type="Proteomes" id="UP001153076"/>
    </source>
</evidence>
<comment type="similarity">
    <text evidence="9">Belongs to the TRAFAC class dynamin-like GTPase superfamily. GB1/RHD3 GTPase family.</text>
</comment>
<organism evidence="13 14">
    <name type="scientific">Carnegiea gigantea</name>
    <dbReference type="NCBI Taxonomy" id="171969"/>
    <lineage>
        <taxon>Eukaryota</taxon>
        <taxon>Viridiplantae</taxon>
        <taxon>Streptophyta</taxon>
        <taxon>Embryophyta</taxon>
        <taxon>Tracheophyta</taxon>
        <taxon>Spermatophyta</taxon>
        <taxon>Magnoliopsida</taxon>
        <taxon>eudicotyledons</taxon>
        <taxon>Gunneridae</taxon>
        <taxon>Pentapetalae</taxon>
        <taxon>Caryophyllales</taxon>
        <taxon>Cactineae</taxon>
        <taxon>Cactaceae</taxon>
        <taxon>Cactoideae</taxon>
        <taxon>Echinocereeae</taxon>
        <taxon>Carnegiea</taxon>
    </lineage>
</organism>
<keyword evidence="4" id="KW-0256">Endoplasmic reticulum</keyword>
<dbReference type="GO" id="GO:0016320">
    <property type="term" value="P:endoplasmic reticulum membrane fusion"/>
    <property type="evidence" value="ECO:0007669"/>
    <property type="project" value="TreeGrafter"/>
</dbReference>
<keyword evidence="6" id="KW-0175">Coiled coil</keyword>
<dbReference type="Pfam" id="PF05879">
    <property type="entry name" value="RHD3_GTPase"/>
    <property type="match status" value="1"/>
</dbReference>
<evidence type="ECO:0000256" key="7">
    <source>
        <dbReference type="ARBA" id="ARBA00023134"/>
    </source>
</evidence>
<dbReference type="InterPro" id="IPR046758">
    <property type="entry name" value="Sey1/RHD3-like_3HB"/>
</dbReference>
<dbReference type="AlphaFoldDB" id="A0A9Q1QGF2"/>
<protein>
    <recommendedName>
        <fullName evidence="12">GB1/RHD3-type G domain-containing protein</fullName>
    </recommendedName>
</protein>
<dbReference type="SUPFAM" id="SSF52540">
    <property type="entry name" value="P-loop containing nucleoside triphosphate hydrolases"/>
    <property type="match status" value="1"/>
</dbReference>
<dbReference type="OrthoDB" id="1597724at2759"/>
<dbReference type="GO" id="GO:0003924">
    <property type="term" value="F:GTPase activity"/>
    <property type="evidence" value="ECO:0007669"/>
    <property type="project" value="TreeGrafter"/>
</dbReference>
<dbReference type="EMBL" id="JAKOGI010000187">
    <property type="protein sequence ID" value="KAJ8440596.1"/>
    <property type="molecule type" value="Genomic_DNA"/>
</dbReference>
<dbReference type="PANTHER" id="PTHR45923">
    <property type="entry name" value="PROTEIN SEY1"/>
    <property type="match status" value="1"/>
</dbReference>
<dbReference type="Pfam" id="PF20428">
    <property type="entry name" value="Sey1_3HB"/>
    <property type="match status" value="3"/>
</dbReference>
<dbReference type="PANTHER" id="PTHR45923:SF2">
    <property type="entry name" value="PROTEIN SEY1"/>
    <property type="match status" value="1"/>
</dbReference>
<dbReference type="PROSITE" id="PS51715">
    <property type="entry name" value="G_GB1_RHD3"/>
    <property type="match status" value="1"/>
</dbReference>
<dbReference type="GO" id="GO:0005783">
    <property type="term" value="C:endoplasmic reticulum"/>
    <property type="evidence" value="ECO:0007669"/>
    <property type="project" value="TreeGrafter"/>
</dbReference>
<evidence type="ECO:0000256" key="8">
    <source>
        <dbReference type="ARBA" id="ARBA00023136"/>
    </source>
</evidence>
<dbReference type="CDD" id="cd01851">
    <property type="entry name" value="GBP"/>
    <property type="match status" value="1"/>
</dbReference>
<evidence type="ECO:0000256" key="1">
    <source>
        <dbReference type="ARBA" id="ARBA00022692"/>
    </source>
</evidence>
<dbReference type="Gene3D" id="3.40.50.300">
    <property type="entry name" value="P-loop containing nucleotide triphosphate hydrolases"/>
    <property type="match status" value="1"/>
</dbReference>
<feature type="domain" description="GB1/RHD3-type G" evidence="12">
    <location>
        <begin position="60"/>
        <end position="263"/>
    </location>
</feature>
<dbReference type="GO" id="GO:0005525">
    <property type="term" value="F:GTP binding"/>
    <property type="evidence" value="ECO:0007669"/>
    <property type="project" value="UniProtKB-KW"/>
</dbReference>
<gene>
    <name evidence="13" type="ORF">Cgig2_028725</name>
</gene>
<evidence type="ECO:0000313" key="13">
    <source>
        <dbReference type="EMBL" id="KAJ8440596.1"/>
    </source>
</evidence>
<dbReference type="InterPro" id="IPR030386">
    <property type="entry name" value="G_GB1_RHD3_dom"/>
</dbReference>
<feature type="transmembrane region" description="Helical" evidence="11">
    <location>
        <begin position="793"/>
        <end position="810"/>
    </location>
</feature>
<evidence type="ECO:0000256" key="2">
    <source>
        <dbReference type="ARBA" id="ARBA00022741"/>
    </source>
</evidence>
<dbReference type="FunFam" id="3.40.50.300:FF:002271">
    <property type="entry name" value="Protein ROOT HAIR DEFECTIVE 3 homolog"/>
    <property type="match status" value="1"/>
</dbReference>
<keyword evidence="14" id="KW-1185">Reference proteome</keyword>
<keyword evidence="2" id="KW-0547">Nucleotide-binding</keyword>
<keyword evidence="1 11" id="KW-0812">Transmembrane</keyword>
<keyword evidence="8 11" id="KW-0472">Membrane</keyword>
<evidence type="ECO:0000256" key="6">
    <source>
        <dbReference type="ARBA" id="ARBA00023054"/>
    </source>
</evidence>
<proteinExistence type="inferred from homology"/>
<keyword evidence="3" id="KW-0378">Hydrolase</keyword>
<feature type="compositionally biased region" description="Basic and acidic residues" evidence="10">
    <location>
        <begin position="878"/>
        <end position="890"/>
    </location>
</feature>
<evidence type="ECO:0000259" key="12">
    <source>
        <dbReference type="PROSITE" id="PS51715"/>
    </source>
</evidence>
<dbReference type="InterPro" id="IPR008803">
    <property type="entry name" value="RHD3/Sey1"/>
</dbReference>
<sequence>MKEVKLAECGLSYAVVSIMGPQSSGVYFYSSVLKIETDINGAADKLVFILFILCFHCPAGKSTLLNHLFGTNFREMDAFRGRSQTTKGIWVAKCVDIEPCTLVMDLEGTDGRERGEDDTAFEKQSALFALAVSDIVLINMWCHDIGREQAANKPLLKTVFQVNMAVLLVGHDENIKLSSSCLFLQQTPLENLEPVLREDIQKIWDSVPKPQAHMETPLSEFFNVEVVALSSFEEKEEQFGEQVASLRQRFFHSIAPGGLAGDRRGVVPASGFSFSAQQMWKIIKENRDLDLPAHKVMVATVRCEEIANERYNDFTQNQEWLQLEETSQSGPVAGFGKRLSSILGKCFSDYDSEATYFDEGVRTAKRKHLEEKLLQLVQPAFQSIMGHLRNQTLDKFKEAFEKALKGGEGFSAAANSCRQSCISLFDEGCAVEYENFYVLSKKGGFKLDPTEEISQKNPWVVMLSDTDSVVEQVDWDTSKARSKLLRDLDEHIASVRAAKLADLTSLYEAKLNDALSGPVEALLDSANDDTWPSIKKLLQRETKSAVSGLKNDLSGFDMDDEAREQMLRKLEDHARSIVEAKAKEEAGKILIRMKDSHDSDSMPRVWTGKEDIKAITLFARSSSLKLLSVLAAIRLDEELDHIDKTLTLALLDGKGTSGKGNNSSDPLASSTWEKFDSSRYVGSIIKDINNSSSVQIIVEAIPDGDGIHCQSGYSCSGTFSSTPAFAFYSGFWILGFPRNKSFYQALWSSDTIAIINFQEASRRGSSWLPPPWAIVALLVLGFNEFMTLLRNPFYFLFLFVAFLVCKAVWVQMDIGSEFRHGFVPGVLSLSTKFLPTIMNMLRKLAEEGNRPANAGRHNPSPVVSHYQAGSSAAAVGNRTEHSSSSKDERN</sequence>